<feature type="domain" description="Peptidase C1A papain C-terminal" evidence="3">
    <location>
        <begin position="26"/>
        <end position="236"/>
    </location>
</feature>
<dbReference type="OrthoDB" id="674916at2759"/>
<dbReference type="InterPro" id="IPR000668">
    <property type="entry name" value="Peptidase_C1A_C"/>
</dbReference>
<dbReference type="EMBL" id="PQIB02000003">
    <property type="protein sequence ID" value="RLN29637.1"/>
    <property type="molecule type" value="Genomic_DNA"/>
</dbReference>
<keyword evidence="2" id="KW-1015">Disulfide bond</keyword>
<dbReference type="GO" id="GO:0008234">
    <property type="term" value="F:cysteine-type peptidase activity"/>
    <property type="evidence" value="ECO:0007669"/>
    <property type="project" value="InterPro"/>
</dbReference>
<dbReference type="Pfam" id="PF00112">
    <property type="entry name" value="Peptidase_C1"/>
    <property type="match status" value="1"/>
</dbReference>
<name>A0A3L6SZ76_PANMI</name>
<organism evidence="4 5">
    <name type="scientific">Panicum miliaceum</name>
    <name type="common">Proso millet</name>
    <name type="synonym">Broomcorn millet</name>
    <dbReference type="NCBI Taxonomy" id="4540"/>
    <lineage>
        <taxon>Eukaryota</taxon>
        <taxon>Viridiplantae</taxon>
        <taxon>Streptophyta</taxon>
        <taxon>Embryophyta</taxon>
        <taxon>Tracheophyta</taxon>
        <taxon>Spermatophyta</taxon>
        <taxon>Magnoliopsida</taxon>
        <taxon>Liliopsida</taxon>
        <taxon>Poales</taxon>
        <taxon>Poaceae</taxon>
        <taxon>PACMAD clade</taxon>
        <taxon>Panicoideae</taxon>
        <taxon>Panicodae</taxon>
        <taxon>Paniceae</taxon>
        <taxon>Panicinae</taxon>
        <taxon>Panicum</taxon>
        <taxon>Panicum sect. Panicum</taxon>
    </lineage>
</organism>
<comment type="caution">
    <text evidence="4">The sequence shown here is derived from an EMBL/GenBank/DDBJ whole genome shotgun (WGS) entry which is preliminary data.</text>
</comment>
<gene>
    <name evidence="4" type="ORF">C2845_PM05G15730</name>
</gene>
<evidence type="ECO:0000313" key="5">
    <source>
        <dbReference type="Proteomes" id="UP000275267"/>
    </source>
</evidence>
<dbReference type="PANTHER" id="PTHR12411">
    <property type="entry name" value="CYSTEINE PROTEASE FAMILY C1-RELATED"/>
    <property type="match status" value="1"/>
</dbReference>
<comment type="similarity">
    <text evidence="1">Belongs to the peptidase C1 family.</text>
</comment>
<dbReference type="Gene3D" id="3.90.70.10">
    <property type="entry name" value="Cysteine proteinases"/>
    <property type="match status" value="1"/>
</dbReference>
<dbReference type="STRING" id="4540.A0A3L6SZ76"/>
<evidence type="ECO:0000256" key="2">
    <source>
        <dbReference type="ARBA" id="ARBA00023157"/>
    </source>
</evidence>
<protein>
    <recommendedName>
        <fullName evidence="3">Peptidase C1A papain C-terminal domain-containing protein</fullName>
    </recommendedName>
</protein>
<dbReference type="Proteomes" id="UP000275267">
    <property type="component" value="Unassembled WGS sequence"/>
</dbReference>
<dbReference type="InterPro" id="IPR039417">
    <property type="entry name" value="Peptidase_C1A_papain-like"/>
</dbReference>
<dbReference type="InterPro" id="IPR038765">
    <property type="entry name" value="Papain-like_cys_pep_sf"/>
</dbReference>
<accession>A0A3L6SZ76</accession>
<dbReference type="GO" id="GO:0006508">
    <property type="term" value="P:proteolysis"/>
    <property type="evidence" value="ECO:0007669"/>
    <property type="project" value="InterPro"/>
</dbReference>
<evidence type="ECO:0000259" key="3">
    <source>
        <dbReference type="SMART" id="SM00645"/>
    </source>
</evidence>
<sequence length="268" mass="29860">MLVPDDNYESFLDSRIEGFMYKDHVPPKSVDWVKKRVVTPPHVQRGQDCWAHAAVGAVEGINAIRTGKLIKLSEQQVLDCNNLSNGTYGYGYGYPHLAFDYIFRNGGLAPEALYPYVGKRGPCRKIHSEMVTIDGYQFVPKKCEFSLRQAVANQPISADIAFDERLECNTRGIIDDMGSCGKLNHSVLVVAYGATSKGRKFWIIKDSATEKLIYMARNVGSKGGAFGIARSACFPVKIVGNKQLKIYCHAQWADNNMYNMQGAPYTID</sequence>
<proteinExistence type="inferred from homology"/>
<keyword evidence="5" id="KW-1185">Reference proteome</keyword>
<dbReference type="AlphaFoldDB" id="A0A3L6SZ76"/>
<reference evidence="5" key="1">
    <citation type="journal article" date="2019" name="Nat. Commun.">
        <title>The genome of broomcorn millet.</title>
        <authorList>
            <person name="Zou C."/>
            <person name="Miki D."/>
            <person name="Li D."/>
            <person name="Tang Q."/>
            <person name="Xiao L."/>
            <person name="Rajput S."/>
            <person name="Deng P."/>
            <person name="Jia W."/>
            <person name="Huang R."/>
            <person name="Zhang M."/>
            <person name="Sun Y."/>
            <person name="Hu J."/>
            <person name="Fu X."/>
            <person name="Schnable P.S."/>
            <person name="Li F."/>
            <person name="Zhang H."/>
            <person name="Feng B."/>
            <person name="Zhu X."/>
            <person name="Liu R."/>
            <person name="Schnable J.C."/>
            <person name="Zhu J.-K."/>
            <person name="Zhang H."/>
        </authorList>
    </citation>
    <scope>NUCLEOTIDE SEQUENCE [LARGE SCALE GENOMIC DNA]</scope>
</reference>
<dbReference type="SUPFAM" id="SSF54001">
    <property type="entry name" value="Cysteine proteinases"/>
    <property type="match status" value="1"/>
</dbReference>
<dbReference type="InterPro" id="IPR013128">
    <property type="entry name" value="Peptidase_C1A"/>
</dbReference>
<dbReference type="SMART" id="SM00645">
    <property type="entry name" value="Pept_C1"/>
    <property type="match status" value="1"/>
</dbReference>
<evidence type="ECO:0000256" key="1">
    <source>
        <dbReference type="ARBA" id="ARBA00008455"/>
    </source>
</evidence>
<evidence type="ECO:0000313" key="4">
    <source>
        <dbReference type="EMBL" id="RLN29637.1"/>
    </source>
</evidence>
<dbReference type="CDD" id="cd02248">
    <property type="entry name" value="Peptidase_C1A"/>
    <property type="match status" value="1"/>
</dbReference>